<organism evidence="7 8">
    <name type="scientific">Basidiobolus meristosporus CBS 931.73</name>
    <dbReference type="NCBI Taxonomy" id="1314790"/>
    <lineage>
        <taxon>Eukaryota</taxon>
        <taxon>Fungi</taxon>
        <taxon>Fungi incertae sedis</taxon>
        <taxon>Zoopagomycota</taxon>
        <taxon>Entomophthoromycotina</taxon>
        <taxon>Basidiobolomycetes</taxon>
        <taxon>Basidiobolales</taxon>
        <taxon>Basidiobolaceae</taxon>
        <taxon>Basidiobolus</taxon>
    </lineage>
</organism>
<comment type="caution">
    <text evidence="7">The sequence shown here is derived from an EMBL/GenBank/DDBJ whole genome shotgun (WGS) entry which is preliminary data.</text>
</comment>
<evidence type="ECO:0000256" key="3">
    <source>
        <dbReference type="ARBA" id="ARBA00037935"/>
    </source>
</evidence>
<dbReference type="GO" id="GO:0032153">
    <property type="term" value="C:cell division site"/>
    <property type="evidence" value="ECO:0007669"/>
    <property type="project" value="UniProtKB-ARBA"/>
</dbReference>
<protein>
    <submittedName>
        <fullName evidence="7">Actin-binding FH2</fullName>
    </submittedName>
</protein>
<dbReference type="PROSITE" id="PS51232">
    <property type="entry name" value="GBD_FH3"/>
    <property type="match status" value="1"/>
</dbReference>
<dbReference type="Gene3D" id="1.20.58.2220">
    <property type="entry name" value="Formin, FH2 domain"/>
    <property type="match status" value="1"/>
</dbReference>
<feature type="compositionally biased region" description="Basic residues" evidence="4">
    <location>
        <begin position="943"/>
        <end position="953"/>
    </location>
</feature>
<dbReference type="Pfam" id="PF06367">
    <property type="entry name" value="Drf_FH3"/>
    <property type="match status" value="1"/>
</dbReference>
<feature type="region of interest" description="Disordered" evidence="4">
    <location>
        <begin position="458"/>
        <end position="495"/>
    </location>
</feature>
<feature type="compositionally biased region" description="Pro residues" evidence="4">
    <location>
        <begin position="472"/>
        <end position="481"/>
    </location>
</feature>
<feature type="domain" description="FH2" evidence="6">
    <location>
        <begin position="485"/>
        <end position="895"/>
    </location>
</feature>
<dbReference type="InterPro" id="IPR044933">
    <property type="entry name" value="DIA_GBD_sf"/>
</dbReference>
<dbReference type="Gene3D" id="1.20.58.630">
    <property type="match status" value="1"/>
</dbReference>
<dbReference type="GO" id="GO:0031267">
    <property type="term" value="F:small GTPase binding"/>
    <property type="evidence" value="ECO:0007669"/>
    <property type="project" value="InterPro"/>
</dbReference>
<dbReference type="Gene3D" id="1.10.20.40">
    <property type="entry name" value="Formin, diaphanous GTPase-binding domain"/>
    <property type="match status" value="1"/>
</dbReference>
<reference evidence="7 8" key="1">
    <citation type="submission" date="2016-07" db="EMBL/GenBank/DDBJ databases">
        <title>Pervasive Adenine N6-methylation of Active Genes in Fungi.</title>
        <authorList>
            <consortium name="DOE Joint Genome Institute"/>
            <person name="Mondo S.J."/>
            <person name="Dannebaum R.O."/>
            <person name="Kuo R.C."/>
            <person name="Labutti K."/>
            <person name="Haridas S."/>
            <person name="Kuo A."/>
            <person name="Salamov A."/>
            <person name="Ahrendt S.R."/>
            <person name="Lipzen A."/>
            <person name="Sullivan W."/>
            <person name="Andreopoulos W.B."/>
            <person name="Clum A."/>
            <person name="Lindquist E."/>
            <person name="Daum C."/>
            <person name="Ramamoorthy G.K."/>
            <person name="Gryganskyi A."/>
            <person name="Culley D."/>
            <person name="Magnuson J.K."/>
            <person name="James T.Y."/>
            <person name="O'Malley M.A."/>
            <person name="Stajich J.E."/>
            <person name="Spatafora J.W."/>
            <person name="Visel A."/>
            <person name="Grigoriev I.V."/>
        </authorList>
    </citation>
    <scope>NUCLEOTIDE SEQUENCE [LARGE SCALE GENOMIC DNA]</scope>
    <source>
        <strain evidence="7 8">CBS 931.73</strain>
    </source>
</reference>
<dbReference type="OrthoDB" id="1104827at2759"/>
<proteinExistence type="inferred from homology"/>
<dbReference type="PANTHER" id="PTHR47102">
    <property type="entry name" value="PROTEIN BNI1"/>
    <property type="match status" value="1"/>
</dbReference>
<comment type="similarity">
    <text evidence="3">Belongs to the formin homology family. BNI1 subfamily.</text>
</comment>
<comment type="similarity">
    <text evidence="1">Belongs to the formin homology family. Diaphanous subfamily.</text>
</comment>
<dbReference type="FunCoup" id="A0A1Y1YFL9">
    <property type="interactions" value="109"/>
</dbReference>
<dbReference type="SUPFAM" id="SSF48371">
    <property type="entry name" value="ARM repeat"/>
    <property type="match status" value="1"/>
</dbReference>
<dbReference type="GO" id="GO:0003779">
    <property type="term" value="F:actin binding"/>
    <property type="evidence" value="ECO:0007669"/>
    <property type="project" value="InterPro"/>
</dbReference>
<dbReference type="GO" id="GO:0051017">
    <property type="term" value="P:actin filament bundle assembly"/>
    <property type="evidence" value="ECO:0007669"/>
    <property type="project" value="TreeGrafter"/>
</dbReference>
<dbReference type="InterPro" id="IPR016024">
    <property type="entry name" value="ARM-type_fold"/>
</dbReference>
<dbReference type="Gene3D" id="1.10.238.150">
    <property type="entry name" value="Formin, FH3 diaphanous domain"/>
    <property type="match status" value="1"/>
</dbReference>
<dbReference type="EMBL" id="MCFE01000145">
    <property type="protein sequence ID" value="ORX96831.1"/>
    <property type="molecule type" value="Genomic_DNA"/>
</dbReference>
<gene>
    <name evidence="7" type="ORF">K493DRAFT_314338</name>
</gene>
<evidence type="ECO:0000256" key="4">
    <source>
        <dbReference type="SAM" id="MobiDB-lite"/>
    </source>
</evidence>
<evidence type="ECO:0000256" key="2">
    <source>
        <dbReference type="ARBA" id="ARBA00023054"/>
    </source>
</evidence>
<evidence type="ECO:0000313" key="7">
    <source>
        <dbReference type="EMBL" id="ORX96831.1"/>
    </source>
</evidence>
<keyword evidence="2" id="KW-0175">Coiled coil</keyword>
<accession>A0A1Y1YFL9</accession>
<dbReference type="GO" id="GO:0043332">
    <property type="term" value="C:mating projection tip"/>
    <property type="evidence" value="ECO:0007669"/>
    <property type="project" value="TreeGrafter"/>
</dbReference>
<evidence type="ECO:0000259" key="6">
    <source>
        <dbReference type="PROSITE" id="PS51444"/>
    </source>
</evidence>
<dbReference type="InterPro" id="IPR011989">
    <property type="entry name" value="ARM-like"/>
</dbReference>
<dbReference type="InterPro" id="IPR042201">
    <property type="entry name" value="FH2_Formin_sf"/>
</dbReference>
<dbReference type="GO" id="GO:0051016">
    <property type="term" value="P:barbed-end actin filament capping"/>
    <property type="evidence" value="ECO:0007669"/>
    <property type="project" value="TreeGrafter"/>
</dbReference>
<dbReference type="InParanoid" id="A0A1Y1YFL9"/>
<dbReference type="Gene3D" id="6.10.30.50">
    <property type="match status" value="1"/>
</dbReference>
<dbReference type="SUPFAM" id="SSF101447">
    <property type="entry name" value="Formin homology 2 domain (FH2 domain)"/>
    <property type="match status" value="1"/>
</dbReference>
<evidence type="ECO:0000259" key="5">
    <source>
        <dbReference type="PROSITE" id="PS51232"/>
    </source>
</evidence>
<feature type="compositionally biased region" description="Polar residues" evidence="4">
    <location>
        <begin position="458"/>
        <end position="469"/>
    </location>
</feature>
<dbReference type="AlphaFoldDB" id="A0A1Y1YFL9"/>
<dbReference type="STRING" id="1314790.A0A1Y1YFL9"/>
<dbReference type="InterPro" id="IPR015425">
    <property type="entry name" value="FH2_Formin"/>
</dbReference>
<dbReference type="Proteomes" id="UP000193498">
    <property type="component" value="Unassembled WGS sequence"/>
</dbReference>
<feature type="region of interest" description="Disordered" evidence="4">
    <location>
        <begin position="940"/>
        <end position="973"/>
    </location>
</feature>
<dbReference type="SMART" id="SM01139">
    <property type="entry name" value="Drf_FH3"/>
    <property type="match status" value="1"/>
</dbReference>
<dbReference type="Pfam" id="PF06371">
    <property type="entry name" value="Drf_GBD"/>
    <property type="match status" value="1"/>
</dbReference>
<keyword evidence="8" id="KW-1185">Reference proteome</keyword>
<dbReference type="InterPro" id="IPR051661">
    <property type="entry name" value="Actin_filament_regulator"/>
</dbReference>
<dbReference type="GO" id="GO:1903475">
    <property type="term" value="P:mitotic actomyosin contractile ring assembly"/>
    <property type="evidence" value="ECO:0007669"/>
    <property type="project" value="TreeGrafter"/>
</dbReference>
<evidence type="ECO:0000313" key="8">
    <source>
        <dbReference type="Proteomes" id="UP000193498"/>
    </source>
</evidence>
<dbReference type="SMART" id="SM01140">
    <property type="entry name" value="Drf_GBD"/>
    <property type="match status" value="1"/>
</dbReference>
<dbReference type="Pfam" id="PF02181">
    <property type="entry name" value="FH2"/>
    <property type="match status" value="1"/>
</dbReference>
<evidence type="ECO:0000256" key="1">
    <source>
        <dbReference type="ARBA" id="ARBA00008214"/>
    </source>
</evidence>
<name>A0A1Y1YFL9_9FUNG</name>
<dbReference type="SMART" id="SM00498">
    <property type="entry name" value="FH2"/>
    <property type="match status" value="1"/>
</dbReference>
<sequence length="1013" mass="116744">MVSSNQDKVASLFESLMDNMGIEEAKRDPLRALPEEQKRVMIKNQKKREASSSTFLVKRYHKFSKQYPEYYVRKLSEANDKVLSVNDYRSLNVSLSTQAISWVRQFVDLKGLRYLTEAIFNSCNKLNRSMTDLSLEYEIMKCIKSILNTKVGAKSVLNHPKCITDITFALESPSLGVRKVATDILTFICYLNIPSGRQHVIAAMKHIQDMRQYDYIYEVWLRHFTLDIWRGNNDSGVDCNKYDKISSDQHFYEYLESNFIFMNSLIDTCEEIDDRITTRLHMIASGVRSVVHKAKKFGSSTVNYQLKKFESAEESDYLDMCSSTFSWRNINPRDVFVAAFRPVERTKGHKPFMSIVNHLLYAQRNPKSRNNYYRMLDTVIEQIISTDITEAHRRLSTIFAVGELAADSEDEDLFSSRLSRFRTSSIARSSSSVLSDQYPRTPTIDSFNMYDSPVNNPYSFQDQLDNIKTNGVPPPPPPAPAAPDNSTKRTPQKPLKKFNWEKLPEYVVESTLWNEDEKNTEVEKLGEELEREGIFDELEDKFAVKKNPSVPTFNPQKQVQKQIRLLDSKRSYQIDIMLSSLKHLSPKEICDAFLNMDSNVISEDLLENFMKCLPTERETKILESYVEDDVKEKELGRAEAVLIETLKIDKFEEKLKAVYMKLTFNEKAFGMEKSLDNIMEGCNTLKSNQQLAKLLQLILVIGNFMNAKDFRGNAKGFKIQSLERLSDIRASGDSTTLLHFLTKVIEKNFPDLLKVKELSGIVDAASKASFNEIADLLYSLKKDLEELMQNLAVPPAEDEATTSSEEKDTFATEMDKFFSEARTSLDTLEDKLNKSQEMYKEAAGFYGENASNISSENFFNIFVNFLSSFNNAIKDNQIEQEKKVILEKRRERQQEIELRKENQRKIARRTMYDVDVSSVTDDDSDNKGVMDNLLESLRDHKQLSKRREKKRPVMPRLAICEDMGSSTSTRSSLEIDPLSARATELLNQIQCENEQRTHRLRVSNEQSKRIHSI</sequence>
<dbReference type="GO" id="GO:0005938">
    <property type="term" value="C:cell cortex"/>
    <property type="evidence" value="ECO:0007669"/>
    <property type="project" value="UniProtKB-ARBA"/>
</dbReference>
<dbReference type="InterPro" id="IPR014768">
    <property type="entry name" value="GBD/FH3_dom"/>
</dbReference>
<dbReference type="InterPro" id="IPR010472">
    <property type="entry name" value="FH3_dom"/>
</dbReference>
<dbReference type="InterPro" id="IPR010473">
    <property type="entry name" value="GTPase-bd"/>
</dbReference>
<dbReference type="PROSITE" id="PS51444">
    <property type="entry name" value="FH2"/>
    <property type="match status" value="1"/>
</dbReference>
<dbReference type="PANTHER" id="PTHR47102:SF2">
    <property type="entry name" value="PROTEIN BNI1"/>
    <property type="match status" value="1"/>
</dbReference>
<feature type="domain" description="GBD/FH3" evidence="5">
    <location>
        <begin position="1"/>
        <end position="391"/>
    </location>
</feature>
<dbReference type="Gene3D" id="1.25.10.10">
    <property type="entry name" value="Leucine-rich Repeat Variant"/>
    <property type="match status" value="1"/>
</dbReference>
<dbReference type="GO" id="GO:0015629">
    <property type="term" value="C:actin cytoskeleton"/>
    <property type="evidence" value="ECO:0007669"/>
    <property type="project" value="UniProtKB-ARBA"/>
</dbReference>